<accession>A0ABT7SZ83</accession>
<dbReference type="PANTHER" id="PTHR37423:SF5">
    <property type="entry name" value="SOLUBLE LYTIC MUREIN TRANSGLYCOSYLASE"/>
    <property type="match status" value="1"/>
</dbReference>
<dbReference type="SUPFAM" id="SSF53955">
    <property type="entry name" value="Lysozyme-like"/>
    <property type="match status" value="1"/>
</dbReference>
<dbReference type="InterPro" id="IPR037061">
    <property type="entry name" value="Lytic_TGlycoase_superhlx_L_sf"/>
</dbReference>
<feature type="domain" description="Transglycosylase SLT" evidence="4">
    <location>
        <begin position="519"/>
        <end position="630"/>
    </location>
</feature>
<reference evidence="6 7" key="1">
    <citation type="submission" date="2023-06" db="EMBL/GenBank/DDBJ databases">
        <title>Alteromonas sp. ASW11-36 isolated from intertidal sand.</title>
        <authorList>
            <person name="Li Y."/>
        </authorList>
    </citation>
    <scope>NUCLEOTIDE SEQUENCE [LARGE SCALE GENOMIC DNA]</scope>
    <source>
        <strain evidence="6 7">ASW11-36</strain>
    </source>
</reference>
<evidence type="ECO:0000259" key="5">
    <source>
        <dbReference type="Pfam" id="PF14718"/>
    </source>
</evidence>
<name>A0ABT7SZ83_9ALTE</name>
<proteinExistence type="inferred from homology"/>
<feature type="domain" description="Lytic transglycosylase superhelical linker" evidence="5">
    <location>
        <begin position="443"/>
        <end position="507"/>
    </location>
</feature>
<dbReference type="RefSeq" id="WP_289366079.1">
    <property type="nucleotide sequence ID" value="NZ_JAUCBP010000011.1"/>
</dbReference>
<comment type="similarity">
    <text evidence="1">Belongs to the transglycosylase Slt family.</text>
</comment>
<evidence type="ECO:0000313" key="6">
    <source>
        <dbReference type="EMBL" id="MDM7861506.1"/>
    </source>
</evidence>
<dbReference type="InterPro" id="IPR023346">
    <property type="entry name" value="Lysozyme-like_dom_sf"/>
</dbReference>
<feature type="chain" id="PRO_5047492467" evidence="3">
    <location>
        <begin position="25"/>
        <end position="684"/>
    </location>
</feature>
<keyword evidence="2 3" id="KW-0732">Signal</keyword>
<evidence type="ECO:0000313" key="7">
    <source>
        <dbReference type="Proteomes" id="UP001234343"/>
    </source>
</evidence>
<feature type="signal peptide" evidence="3">
    <location>
        <begin position="1"/>
        <end position="24"/>
    </location>
</feature>
<evidence type="ECO:0000259" key="4">
    <source>
        <dbReference type="Pfam" id="PF01464"/>
    </source>
</evidence>
<dbReference type="Pfam" id="PF14718">
    <property type="entry name" value="SLT_L"/>
    <property type="match status" value="1"/>
</dbReference>
<dbReference type="Pfam" id="PF01464">
    <property type="entry name" value="SLT"/>
    <property type="match status" value="1"/>
</dbReference>
<dbReference type="CDD" id="cd13401">
    <property type="entry name" value="Slt70-like"/>
    <property type="match status" value="1"/>
</dbReference>
<protein>
    <submittedName>
        <fullName evidence="6">Transglycosylase SLT domain-containing protein</fullName>
    </submittedName>
</protein>
<dbReference type="Gene3D" id="1.10.530.10">
    <property type="match status" value="1"/>
</dbReference>
<dbReference type="Gene3D" id="1.25.20.10">
    <property type="entry name" value="Bacterial muramidases"/>
    <property type="match status" value="1"/>
</dbReference>
<dbReference type="PANTHER" id="PTHR37423">
    <property type="entry name" value="SOLUBLE LYTIC MUREIN TRANSGLYCOSYLASE-RELATED"/>
    <property type="match status" value="1"/>
</dbReference>
<evidence type="ECO:0000256" key="1">
    <source>
        <dbReference type="ARBA" id="ARBA00007734"/>
    </source>
</evidence>
<evidence type="ECO:0000256" key="3">
    <source>
        <dbReference type="SAM" id="SignalP"/>
    </source>
</evidence>
<evidence type="ECO:0000256" key="2">
    <source>
        <dbReference type="ARBA" id="ARBA00022729"/>
    </source>
</evidence>
<dbReference type="InterPro" id="IPR012289">
    <property type="entry name" value="Lytic_TGlycosylase_superhlx_L"/>
</dbReference>
<sequence>MRKPKINKCLYSLFIIGMAMLAPAILAAKPNANELVLVAAPVTKDPSMASIVPFTLTERELQQRELFAEFVELIETQRGLDAEDMVQKLAALDGYPLRSYAEKYWLLLSLSVESEAQMEAFLAANDNSPVARNVRKRWLQLLQDENQDELYVEYYQPQLSAELDCHYLQLTYNEEQELREFDQLVAPLWLVEYSQPKACDPIFKRWKASGLQTSDRVLARFKLASRAGNLRLAQFLGRSIAPEQKYLQSLWRDARRRPLRLTAANKFPGKYVAEEAEVFTYAMNRLAWSEPHRVISALDNTADRLSLSDDQLNKIVQTVALSLAVDQHPDAETWLQKAYQQQADPEILRWQVATAIRQQQWQQTIAMIAAAEPSHANDLSYQYWQGRSWQQLEAPEKAHDSFSIVAAQRHYYGFLASAQIQQVPRLNHREPRIDSVLQQALIQDPAIRRAHELFVQQRFAEARREWRFALREASDDVRMQAALLAHDWQWYDQAIALFTQLGYFDDVLRRFPIASNTAIQPLAQEYQIDPAWAFAITRRESSFMSDAVSGVGARGLMQVMPATARFIQQQPVRYSTLLEPQANVALGIQYLRYLMEKVDDNTLLATASYNAGWRRVLEWLPEQEAVDADIWIESIPYRETRNYVKAVLAYKYIYQLQLGQQSDLFEQLQIMQLQPRTTLATEAQ</sequence>
<dbReference type="Gene3D" id="1.10.1240.20">
    <property type="entry name" value="Lytic transglycosylase, superhelical linker domain"/>
    <property type="match status" value="1"/>
</dbReference>
<dbReference type="InterPro" id="IPR008939">
    <property type="entry name" value="Lytic_TGlycosylase_superhlx_U"/>
</dbReference>
<organism evidence="6 7">
    <name type="scientific">Alteromonas arenosi</name>
    <dbReference type="NCBI Taxonomy" id="3055817"/>
    <lineage>
        <taxon>Bacteria</taxon>
        <taxon>Pseudomonadati</taxon>
        <taxon>Pseudomonadota</taxon>
        <taxon>Gammaproteobacteria</taxon>
        <taxon>Alteromonadales</taxon>
        <taxon>Alteromonadaceae</taxon>
        <taxon>Alteromonas/Salinimonas group</taxon>
        <taxon>Alteromonas</taxon>
    </lineage>
</organism>
<dbReference type="EMBL" id="JAUCBP010000011">
    <property type="protein sequence ID" value="MDM7861506.1"/>
    <property type="molecule type" value="Genomic_DNA"/>
</dbReference>
<dbReference type="InterPro" id="IPR008258">
    <property type="entry name" value="Transglycosylase_SLT_dom_1"/>
</dbReference>
<gene>
    <name evidence="6" type="ORF">QTP81_12965</name>
</gene>
<dbReference type="Proteomes" id="UP001234343">
    <property type="component" value="Unassembled WGS sequence"/>
</dbReference>
<dbReference type="SUPFAM" id="SSF48435">
    <property type="entry name" value="Bacterial muramidases"/>
    <property type="match status" value="1"/>
</dbReference>
<comment type="caution">
    <text evidence="6">The sequence shown here is derived from an EMBL/GenBank/DDBJ whole genome shotgun (WGS) entry which is preliminary data.</text>
</comment>
<keyword evidence="7" id="KW-1185">Reference proteome</keyword>